<evidence type="ECO:0000256" key="2">
    <source>
        <dbReference type="SAM" id="MobiDB-lite"/>
    </source>
</evidence>
<reference evidence="3 4" key="2">
    <citation type="submission" date="2022-06" db="EMBL/GenBank/DDBJ databases">
        <title>Genomic Encyclopedia of Type Strains, Phase I: the one thousand microbial genomes (KMG-I) project.</title>
        <authorList>
            <person name="Kyrpides N."/>
        </authorList>
    </citation>
    <scope>NUCLEOTIDE SEQUENCE [LARGE SCALE GENOMIC DNA]</scope>
    <source>
        <strain evidence="3 4">DSM 43889</strain>
    </source>
</reference>
<dbReference type="RefSeq" id="WP_026418666.1">
    <property type="nucleotide sequence ID" value="NZ_AUBJ02000001.1"/>
</dbReference>
<name>A0ABT1JBC1_ACTCY</name>
<gene>
    <name evidence="3" type="ORF">G443_000065</name>
</gene>
<evidence type="ECO:0000256" key="1">
    <source>
        <dbReference type="SAM" id="Coils"/>
    </source>
</evidence>
<sequence>MLGYRMFGEVHGDRDHLVRIVLGQLRSWLRGKGYEADALTPGRSVRLERDVEGALLERRLRDGSHQVRARIREPRGWVTQLTVAVPRRERDRPWLWLDVESPGPRGTSDRRVWTGTPRLATALTEVLDVRDGAHTLRPAPARVGVDDTDWLLTVLADPGRRGLAILAGSSGGDDVEFARWEGLAGRLLNQTTGLATTYVLDPAATEAFNRDAGPAYAVPPWSLRSYRPGLDLTDRVGARQHRLLGLSRIVESDDRENARILGWKAREVAENSPLPGAVLRAHRALEEEMDSLVVAGLSGDGSPAAPARPAVPPPARTAPDDHGSEPVPEEAGEPTGTPRDEPAPEGVLVDRARWTALTEALLAATGSAEVTVESLTALGSLGSAARHARSTRELIAERLRERTSEIDRLREERDLLRRGWEDEQLEHAETAEELLTVETRLRRTLALWARDARVSHLEPPSGDDDARPHTYEELFEHLDKLAHVAFTGDQQITRALADKDTLCVWVGKIWAALVALEDYAAASAEGRCERDVAGYLRDLPRGCRGVSANRHAHNETNDVQNNQYFSSARTFPVPVEVRPEGRAFMGAHFKITKQGMTSPRLHYLDDTAHSGRVYVGYIGRHLPSKRTN</sequence>
<proteinExistence type="predicted"/>
<feature type="region of interest" description="Disordered" evidence="2">
    <location>
        <begin position="296"/>
        <end position="345"/>
    </location>
</feature>
<evidence type="ECO:0000313" key="3">
    <source>
        <dbReference type="EMBL" id="MCP2329795.1"/>
    </source>
</evidence>
<reference evidence="3 4" key="1">
    <citation type="submission" date="2013-07" db="EMBL/GenBank/DDBJ databases">
        <authorList>
            <consortium name="DOE Joint Genome Institute"/>
            <person name="Reeve W."/>
            <person name="Huntemann M."/>
            <person name="Han J."/>
            <person name="Chen A."/>
            <person name="Kyrpides N."/>
            <person name="Mavromatis K."/>
            <person name="Markowitz V."/>
            <person name="Palaniappan K."/>
            <person name="Ivanova N."/>
            <person name="Schaumberg A."/>
            <person name="Pati A."/>
            <person name="Liolios K."/>
            <person name="Nordberg H.P."/>
            <person name="Cantor M.N."/>
            <person name="Hua S.X."/>
            <person name="Woyke T."/>
        </authorList>
    </citation>
    <scope>NUCLEOTIDE SEQUENCE [LARGE SCALE GENOMIC DNA]</scope>
    <source>
        <strain evidence="3 4">DSM 43889</strain>
    </source>
</reference>
<keyword evidence="1" id="KW-0175">Coiled coil</keyword>
<accession>A0ABT1JBC1</accession>
<dbReference type="EMBL" id="AUBJ02000001">
    <property type="protein sequence ID" value="MCP2329795.1"/>
    <property type="molecule type" value="Genomic_DNA"/>
</dbReference>
<protein>
    <submittedName>
        <fullName evidence="3">Uncharacterized protein</fullName>
    </submittedName>
</protein>
<evidence type="ECO:0000313" key="4">
    <source>
        <dbReference type="Proteomes" id="UP000791080"/>
    </source>
</evidence>
<comment type="caution">
    <text evidence="3">The sequence shown here is derived from an EMBL/GenBank/DDBJ whole genome shotgun (WGS) entry which is preliminary data.</text>
</comment>
<feature type="coiled-coil region" evidence="1">
    <location>
        <begin position="392"/>
        <end position="419"/>
    </location>
</feature>
<organism evidence="3 4">
    <name type="scientific">Actinoalloteichus caeruleus DSM 43889</name>
    <dbReference type="NCBI Taxonomy" id="1120930"/>
    <lineage>
        <taxon>Bacteria</taxon>
        <taxon>Bacillati</taxon>
        <taxon>Actinomycetota</taxon>
        <taxon>Actinomycetes</taxon>
        <taxon>Pseudonocardiales</taxon>
        <taxon>Pseudonocardiaceae</taxon>
        <taxon>Actinoalloteichus</taxon>
        <taxon>Actinoalloteichus cyanogriseus</taxon>
    </lineage>
</organism>
<keyword evidence="4" id="KW-1185">Reference proteome</keyword>
<dbReference type="Proteomes" id="UP000791080">
    <property type="component" value="Unassembled WGS sequence"/>
</dbReference>